<name>A0A6J4E934_9PSED</name>
<evidence type="ECO:0000313" key="2">
    <source>
        <dbReference type="EMBL" id="GJN56066.1"/>
    </source>
</evidence>
<dbReference type="EMBL" id="BQKM01000024">
    <property type="protein sequence ID" value="GJN56066.1"/>
    <property type="molecule type" value="Genomic_DNA"/>
</dbReference>
<dbReference type="Proteomes" id="UP000509383">
    <property type="component" value="Chromosome"/>
</dbReference>
<accession>A0A6J4E934</accession>
<dbReference type="Proteomes" id="UP001054892">
    <property type="component" value="Unassembled WGS sequence"/>
</dbReference>
<dbReference type="AlphaFoldDB" id="A0A6J4E934"/>
<gene>
    <name evidence="1" type="ORF">TUM18999_40700</name>
    <name evidence="2" type="ORF">TUM20286_58180</name>
</gene>
<protein>
    <recommendedName>
        <fullName evidence="5">Knr4/Smi1-like domain-containing protein</fullName>
    </recommendedName>
</protein>
<evidence type="ECO:0000313" key="3">
    <source>
        <dbReference type="Proteomes" id="UP000509383"/>
    </source>
</evidence>
<dbReference type="KEGG" id="ptw:TUM18999_40700"/>
<dbReference type="EMBL" id="AP023189">
    <property type="protein sequence ID" value="BCG25879.1"/>
    <property type="molecule type" value="Genomic_DNA"/>
</dbReference>
<dbReference type="RefSeq" id="WP_173178888.1">
    <property type="nucleotide sequence ID" value="NZ_AP023189.1"/>
</dbReference>
<keyword evidence="4" id="KW-1185">Reference proteome</keyword>
<evidence type="ECO:0000313" key="4">
    <source>
        <dbReference type="Proteomes" id="UP001054892"/>
    </source>
</evidence>
<evidence type="ECO:0000313" key="1">
    <source>
        <dbReference type="EMBL" id="BCG25879.1"/>
    </source>
</evidence>
<evidence type="ECO:0008006" key="5">
    <source>
        <dbReference type="Google" id="ProtNLM"/>
    </source>
</evidence>
<sequence length="200" mass="22310">MDTLRDGIDAYNQTYLEINGEEDELYTEGPASEEDIEQLAALTGPLPAELQGFYRTLGALKNQTESESHCFWIPAPAELADWLREQGGSAGIIDVIRAHWGGDRPEFDAGRHFGAEEIAALNERFIGYGWYRVADILEGAHFLFFDRDGRFGSLYYHQDDFASASQALKAMLRDGIPGEPLEQLLGNALEEVRASMEEFG</sequence>
<reference evidence="1 3" key="1">
    <citation type="submission" date="2020-05" db="EMBL/GenBank/DDBJ databases">
        <title>Characterization of novel class B3 metallo-beta-lactamase from novel Pseudomonas species.</title>
        <authorList>
            <person name="Yamada K."/>
            <person name="Aoki K."/>
            <person name="Ishii Y."/>
        </authorList>
    </citation>
    <scope>NUCLEOTIDE SEQUENCE [LARGE SCALE GENOMIC DNA]</scope>
    <source>
        <strain evidence="1 3">TUM18999</strain>
        <strain evidence="2 4">TUM20286</strain>
    </source>
</reference>
<organism evidence="1 3">
    <name type="scientific">Pseudomonas tohonis</name>
    <dbReference type="NCBI Taxonomy" id="2725477"/>
    <lineage>
        <taxon>Bacteria</taxon>
        <taxon>Pseudomonadati</taxon>
        <taxon>Pseudomonadota</taxon>
        <taxon>Gammaproteobacteria</taxon>
        <taxon>Pseudomonadales</taxon>
        <taxon>Pseudomonadaceae</taxon>
        <taxon>Pseudomonas</taxon>
    </lineage>
</organism>
<proteinExistence type="predicted"/>